<dbReference type="EMBL" id="JBHRYJ010000001">
    <property type="protein sequence ID" value="MFC3674122.1"/>
    <property type="molecule type" value="Genomic_DNA"/>
</dbReference>
<dbReference type="Proteomes" id="UP001595711">
    <property type="component" value="Unassembled WGS sequence"/>
</dbReference>
<evidence type="ECO:0000313" key="2">
    <source>
        <dbReference type="EMBL" id="MFC3674122.1"/>
    </source>
</evidence>
<comment type="caution">
    <text evidence="2">The sequence shown here is derived from an EMBL/GenBank/DDBJ whole genome shotgun (WGS) entry which is preliminary data.</text>
</comment>
<organism evidence="2 3">
    <name type="scientific">Ferrovibrio xuzhouensis</name>
    <dbReference type="NCBI Taxonomy" id="1576914"/>
    <lineage>
        <taxon>Bacteria</taxon>
        <taxon>Pseudomonadati</taxon>
        <taxon>Pseudomonadota</taxon>
        <taxon>Alphaproteobacteria</taxon>
        <taxon>Rhodospirillales</taxon>
        <taxon>Rhodospirillaceae</taxon>
        <taxon>Ferrovibrio</taxon>
    </lineage>
</organism>
<dbReference type="Pfam" id="PF07813">
    <property type="entry name" value="LTXXQ"/>
    <property type="match status" value="1"/>
</dbReference>
<dbReference type="RefSeq" id="WP_379720496.1">
    <property type="nucleotide sequence ID" value="NZ_JBHRYJ010000001.1"/>
</dbReference>
<reference evidence="3" key="1">
    <citation type="journal article" date="2019" name="Int. J. Syst. Evol. Microbiol.">
        <title>The Global Catalogue of Microorganisms (GCM) 10K type strain sequencing project: providing services to taxonomists for standard genome sequencing and annotation.</title>
        <authorList>
            <consortium name="The Broad Institute Genomics Platform"/>
            <consortium name="The Broad Institute Genome Sequencing Center for Infectious Disease"/>
            <person name="Wu L."/>
            <person name="Ma J."/>
        </authorList>
    </citation>
    <scope>NUCLEOTIDE SEQUENCE [LARGE SCALE GENOMIC DNA]</scope>
    <source>
        <strain evidence="3">KCTC 42182</strain>
    </source>
</reference>
<name>A0ABV7VAZ8_9PROT</name>
<protein>
    <submittedName>
        <fullName evidence="2">Spy/CpxP family protein refolding chaperone</fullName>
    </submittedName>
</protein>
<sequence>MKNTRHAIAAAALLAGCLLGGGAALAQGGPPMGRGSATMPMMPGYGPGANSGYGYGMMQGYGMMSGAGMMPGWGMMGGHTAGMLAFIKAEIGVTAAQETQWNSFAAALQAMADDMHAAMYGGGKPDAIRPGAMMGDRGQAEALPDALAARVRWMSSHLAALKNLQAAAGPFYAALDAGQKAKADALLGCGFCGR</sequence>
<dbReference type="PROSITE" id="PS51257">
    <property type="entry name" value="PROKAR_LIPOPROTEIN"/>
    <property type="match status" value="1"/>
</dbReference>
<evidence type="ECO:0000256" key="1">
    <source>
        <dbReference type="SAM" id="SignalP"/>
    </source>
</evidence>
<evidence type="ECO:0000313" key="3">
    <source>
        <dbReference type="Proteomes" id="UP001595711"/>
    </source>
</evidence>
<gene>
    <name evidence="2" type="ORF">ACFOOQ_01120</name>
</gene>
<keyword evidence="3" id="KW-1185">Reference proteome</keyword>
<proteinExistence type="predicted"/>
<dbReference type="InterPro" id="IPR012899">
    <property type="entry name" value="LTXXQ"/>
</dbReference>
<feature type="chain" id="PRO_5047027934" evidence="1">
    <location>
        <begin position="27"/>
        <end position="194"/>
    </location>
</feature>
<accession>A0ABV7VAZ8</accession>
<keyword evidence="1" id="KW-0732">Signal</keyword>
<feature type="signal peptide" evidence="1">
    <location>
        <begin position="1"/>
        <end position="26"/>
    </location>
</feature>